<feature type="compositionally biased region" description="Polar residues" evidence="1">
    <location>
        <begin position="324"/>
        <end position="349"/>
    </location>
</feature>
<feature type="compositionally biased region" description="Polar residues" evidence="1">
    <location>
        <begin position="622"/>
        <end position="632"/>
    </location>
</feature>
<feature type="region of interest" description="Disordered" evidence="1">
    <location>
        <begin position="558"/>
        <end position="632"/>
    </location>
</feature>
<evidence type="ECO:0008006" key="4">
    <source>
        <dbReference type="Google" id="ProtNLM"/>
    </source>
</evidence>
<organism evidence="2 3">
    <name type="scientific">Saccharibacter floricola DSM 15669</name>
    <dbReference type="NCBI Taxonomy" id="1123227"/>
    <lineage>
        <taxon>Bacteria</taxon>
        <taxon>Pseudomonadati</taxon>
        <taxon>Pseudomonadota</taxon>
        <taxon>Alphaproteobacteria</taxon>
        <taxon>Acetobacterales</taxon>
        <taxon>Acetobacteraceae</taxon>
        <taxon>Saccharibacter</taxon>
    </lineage>
</organism>
<feature type="compositionally biased region" description="Basic and acidic residues" evidence="1">
    <location>
        <begin position="46"/>
        <end position="57"/>
    </location>
</feature>
<comment type="caution">
    <text evidence="2">The sequence shown here is derived from an EMBL/GenBank/DDBJ whole genome shotgun (WGS) entry which is preliminary data.</text>
</comment>
<evidence type="ECO:0000313" key="3">
    <source>
        <dbReference type="Proteomes" id="UP001062901"/>
    </source>
</evidence>
<feature type="compositionally biased region" description="Low complexity" evidence="1">
    <location>
        <begin position="70"/>
        <end position="79"/>
    </location>
</feature>
<name>A0ABQ0NXH6_9PROT</name>
<evidence type="ECO:0000313" key="2">
    <source>
        <dbReference type="EMBL" id="GBQ05833.1"/>
    </source>
</evidence>
<feature type="compositionally biased region" description="Polar residues" evidence="1">
    <location>
        <begin position="374"/>
        <end position="385"/>
    </location>
</feature>
<proteinExistence type="predicted"/>
<feature type="compositionally biased region" description="Low complexity" evidence="1">
    <location>
        <begin position="236"/>
        <end position="250"/>
    </location>
</feature>
<sequence>MISISLLKAVGRREGAPVVEGRGRKGLPSATTVTPPTKSTFSVLLDEYKRQAREGADRVNASQQHETSSKPKVVSSSQDSKQDKAQDADQSDGMSASVKDASAAQQEAHDTAEIQNTPKKEEKASSTSDKDTTAKKAEDGDDAQSDQAWGLLSSILNQPEMAQMLQARSSQDGEAGLSAKTSMQAGGKMELPDAMGKAPQQPMEGDKALASMVKIASSPEEQKGTGASAVSTATMAAGSQSVSAAAQAQSPNDAHPIAASSPSVMQAGSVSSVALPGNVQISDISVTRGPSSASSEHSDAAHHQEMSVDGESYLNVKAETLYTTPSTQASATAEQNLAKSSDTMRQGSENGAAEKGDQEGLGLATIDTARSNPVNALQNAPSQGALSDDGGHGGQNNQDSLLASGGAEQEGQAKADSASSSGISTTFQTMINAGNAHHSGDVTAQKADTAGLATRADEGDTGADTHSSIAALAQKQVSHSSSKLEMTVKTADAASVRVQVTRLPDGVAEVALQGADDATTKALTKSHHELLEQLNAAGIHSTSVKIEVLPAELGGMNGDQAQDHLGQNPSFGGQFGQGGGASQEGQRQNYDGVSSVLASRDEDVGPVAEAENIASHRRTLPAASSSSLNISV</sequence>
<feature type="compositionally biased region" description="Gly residues" evidence="1">
    <location>
        <begin position="573"/>
        <end position="582"/>
    </location>
</feature>
<keyword evidence="3" id="KW-1185">Reference proteome</keyword>
<feature type="compositionally biased region" description="Basic and acidic residues" evidence="1">
    <location>
        <begin position="107"/>
        <end position="138"/>
    </location>
</feature>
<evidence type="ECO:0000256" key="1">
    <source>
        <dbReference type="SAM" id="MobiDB-lite"/>
    </source>
</evidence>
<feature type="region of interest" description="Disordered" evidence="1">
    <location>
        <begin position="374"/>
        <end position="421"/>
    </location>
</feature>
<dbReference type="Proteomes" id="UP001062901">
    <property type="component" value="Unassembled WGS sequence"/>
</dbReference>
<feature type="compositionally biased region" description="Polar residues" evidence="1">
    <location>
        <begin position="29"/>
        <end position="42"/>
    </location>
</feature>
<dbReference type="RefSeq" id="WP_018980941.1">
    <property type="nucleotide sequence ID" value="NZ_BAQD01000007.1"/>
</dbReference>
<feature type="compositionally biased region" description="Polar residues" evidence="1">
    <location>
        <begin position="260"/>
        <end position="269"/>
    </location>
</feature>
<feature type="region of interest" description="Disordered" evidence="1">
    <location>
        <begin position="284"/>
        <end position="312"/>
    </location>
</feature>
<dbReference type="EMBL" id="BAQD01000007">
    <property type="protein sequence ID" value="GBQ05833.1"/>
    <property type="molecule type" value="Genomic_DNA"/>
</dbReference>
<reference evidence="2" key="1">
    <citation type="submission" date="2013-04" db="EMBL/GenBank/DDBJ databases">
        <title>The genome sequencing project of 58 acetic acid bacteria.</title>
        <authorList>
            <person name="Okamoto-Kainuma A."/>
            <person name="Ishikawa M."/>
            <person name="Umino S."/>
            <person name="Koizumi Y."/>
            <person name="Shiwa Y."/>
            <person name="Yoshikawa H."/>
            <person name="Matsutani M."/>
            <person name="Matsushita K."/>
        </authorList>
    </citation>
    <scope>NUCLEOTIDE SEQUENCE</scope>
    <source>
        <strain evidence="2">DSM 15669</strain>
    </source>
</reference>
<accession>A0ABQ0NXH6</accession>
<feature type="region of interest" description="Disordered" evidence="1">
    <location>
        <begin position="324"/>
        <end position="360"/>
    </location>
</feature>
<protein>
    <recommendedName>
        <fullName evidence="4">Flagellar hook-length control protein FliK</fullName>
    </recommendedName>
</protein>
<feature type="compositionally biased region" description="Basic and acidic residues" evidence="1">
    <location>
        <begin position="296"/>
        <end position="306"/>
    </location>
</feature>
<feature type="region of interest" description="Disordered" evidence="1">
    <location>
        <begin position="11"/>
        <end position="269"/>
    </location>
</feature>
<gene>
    <name evidence="2" type="ORF">AA15669_0656</name>
</gene>